<gene>
    <name evidence="6" type="ORF">CC78DRAFT_576665</name>
</gene>
<proteinExistence type="predicted"/>
<dbReference type="InterPro" id="IPR018222">
    <property type="entry name" value="Nuclear_transport_factor_2_euk"/>
</dbReference>
<dbReference type="FunFam" id="3.10.450.50:FF:000005">
    <property type="entry name" value="Nuclear transport factor 2"/>
    <property type="match status" value="1"/>
</dbReference>
<dbReference type="InterPro" id="IPR032710">
    <property type="entry name" value="NTF2-like_dom_sf"/>
</dbReference>
<dbReference type="GO" id="GO:0005635">
    <property type="term" value="C:nuclear envelope"/>
    <property type="evidence" value="ECO:0007669"/>
    <property type="project" value="UniProtKB-ARBA"/>
</dbReference>
<protein>
    <recommendedName>
        <fullName evidence="2 4">Nuclear transport factor 2</fullName>
        <shortName evidence="4">NTF-2</shortName>
    </recommendedName>
</protein>
<evidence type="ECO:0000256" key="3">
    <source>
        <dbReference type="ARBA" id="ARBA00053082"/>
    </source>
</evidence>
<comment type="function">
    <text evidence="4">Has a role in nuclear-cytoplasmic transport of proteins and mRNAs.</text>
</comment>
<dbReference type="Gene3D" id="3.10.450.50">
    <property type="match status" value="1"/>
</dbReference>
<name>A0A9P4KHA0_9PLEO</name>
<keyword evidence="4" id="KW-0653">Protein transport</keyword>
<evidence type="ECO:0000256" key="1">
    <source>
        <dbReference type="ARBA" id="ARBA00022490"/>
    </source>
</evidence>
<feature type="domain" description="NTF2" evidence="5">
    <location>
        <begin position="10"/>
        <end position="124"/>
    </location>
</feature>
<comment type="function">
    <text evidence="3">Facilitates protein transport into the nucleus. Could be part of a multicomponent system of cytosolic factors that assemble at the pore complex during nuclear import.</text>
</comment>
<comment type="caution">
    <text evidence="6">The sequence shown here is derived from an EMBL/GenBank/DDBJ whole genome shotgun (WGS) entry which is preliminary data.</text>
</comment>
<dbReference type="PANTHER" id="PTHR12612">
    <property type="entry name" value="NUCLEAR TRANSPORT FACTOR 2"/>
    <property type="match status" value="1"/>
</dbReference>
<dbReference type="InterPro" id="IPR002075">
    <property type="entry name" value="NTF2_dom"/>
</dbReference>
<dbReference type="GO" id="GO:0005737">
    <property type="term" value="C:cytoplasm"/>
    <property type="evidence" value="ECO:0007669"/>
    <property type="project" value="UniProtKB-SubCell"/>
</dbReference>
<dbReference type="EMBL" id="ML986588">
    <property type="protein sequence ID" value="KAF2268116.1"/>
    <property type="molecule type" value="Genomic_DNA"/>
</dbReference>
<evidence type="ECO:0000313" key="6">
    <source>
        <dbReference type="EMBL" id="KAF2268116.1"/>
    </source>
</evidence>
<dbReference type="CDD" id="cd00780">
    <property type="entry name" value="NTF2"/>
    <property type="match status" value="1"/>
</dbReference>
<keyword evidence="1 4" id="KW-0963">Cytoplasm</keyword>
<dbReference type="GO" id="GO:0006606">
    <property type="term" value="P:protein import into nucleus"/>
    <property type="evidence" value="ECO:0007669"/>
    <property type="project" value="UniProtKB-ARBA"/>
</dbReference>
<evidence type="ECO:0000313" key="7">
    <source>
        <dbReference type="Proteomes" id="UP000800093"/>
    </source>
</evidence>
<evidence type="ECO:0000259" key="5">
    <source>
        <dbReference type="PROSITE" id="PS50177"/>
    </source>
</evidence>
<organism evidence="6 7">
    <name type="scientific">Lojkania enalia</name>
    <dbReference type="NCBI Taxonomy" id="147567"/>
    <lineage>
        <taxon>Eukaryota</taxon>
        <taxon>Fungi</taxon>
        <taxon>Dikarya</taxon>
        <taxon>Ascomycota</taxon>
        <taxon>Pezizomycotina</taxon>
        <taxon>Dothideomycetes</taxon>
        <taxon>Pleosporomycetidae</taxon>
        <taxon>Pleosporales</taxon>
        <taxon>Pleosporales incertae sedis</taxon>
        <taxon>Lojkania</taxon>
    </lineage>
</organism>
<dbReference type="Proteomes" id="UP000800093">
    <property type="component" value="Unassembled WGS sequence"/>
</dbReference>
<keyword evidence="4" id="KW-0813">Transport</keyword>
<dbReference type="SUPFAM" id="SSF54427">
    <property type="entry name" value="NTF2-like"/>
    <property type="match status" value="1"/>
</dbReference>
<dbReference type="PROSITE" id="PS50177">
    <property type="entry name" value="NTF2_DOMAIN"/>
    <property type="match status" value="1"/>
</dbReference>
<dbReference type="InterPro" id="IPR045875">
    <property type="entry name" value="NTF2"/>
</dbReference>
<reference evidence="7" key="1">
    <citation type="journal article" date="2020" name="Stud. Mycol.">
        <title>101 Dothideomycetes genomes: A test case for predicting lifestyles and emergence of pathogens.</title>
        <authorList>
            <person name="Haridas S."/>
            <person name="Albert R."/>
            <person name="Binder M."/>
            <person name="Bloem J."/>
            <person name="LaButti K."/>
            <person name="Salamov A."/>
            <person name="Andreopoulos B."/>
            <person name="Baker S."/>
            <person name="Barry K."/>
            <person name="Bills G."/>
            <person name="Bluhm B."/>
            <person name="Cannon C."/>
            <person name="Castanera R."/>
            <person name="Culley D."/>
            <person name="Daum C."/>
            <person name="Ezra D."/>
            <person name="Gonzalez J."/>
            <person name="Henrissat B."/>
            <person name="Kuo A."/>
            <person name="Liang C."/>
            <person name="Lipzen A."/>
            <person name="Lutzoni F."/>
            <person name="Magnuson J."/>
            <person name="Mondo S."/>
            <person name="Nolan M."/>
            <person name="Ohm R."/>
            <person name="Pangilinan J."/>
            <person name="Park H.-J."/>
            <person name="Ramirez L."/>
            <person name="Alfaro M."/>
            <person name="Sun H."/>
            <person name="Tritt A."/>
            <person name="Yoshinaga Y."/>
            <person name="Zwiers L.-H."/>
            <person name="Turgeon B."/>
            <person name="Goodwin S."/>
            <person name="Spatafora J."/>
            <person name="Crous P."/>
            <person name="Grigoriev I."/>
        </authorList>
    </citation>
    <scope>NUCLEOTIDE SEQUENCE [LARGE SCALE GENOMIC DNA]</scope>
    <source>
        <strain evidence="7">CBS 304.66</strain>
    </source>
</reference>
<comment type="subcellular location">
    <subcellularLocation>
        <location evidence="4">Cytoplasm</location>
    </subcellularLocation>
    <subcellularLocation>
        <location evidence="4">Nucleus</location>
    </subcellularLocation>
</comment>
<dbReference type="AlphaFoldDB" id="A0A9P4KHA0"/>
<dbReference type="Pfam" id="PF02136">
    <property type="entry name" value="NTF2"/>
    <property type="match status" value="1"/>
</dbReference>
<dbReference type="OrthoDB" id="6507044at2759"/>
<keyword evidence="4" id="KW-0539">Nucleus</keyword>
<evidence type="ECO:0000256" key="2">
    <source>
        <dbReference type="ARBA" id="ARBA00026247"/>
    </source>
</evidence>
<sequence length="129" mass="14840">MAQEAPYVTIGRQFVEFYYQTFDTNRAGLGGLYRPTSMMSWEEKHHLGADAIVEKLTNLPFSKVQHDVTNATKDFQPIGEDTILVLITGALMVEGQERPMSFSQVFTLKQDAQNWYIYNEMFRFVYPAA</sequence>
<keyword evidence="7" id="KW-1185">Reference proteome</keyword>
<accession>A0A9P4KHA0</accession>
<dbReference type="GO" id="GO:0051028">
    <property type="term" value="P:mRNA transport"/>
    <property type="evidence" value="ECO:0007669"/>
    <property type="project" value="UniProtKB-UniRule"/>
</dbReference>
<evidence type="ECO:0000256" key="4">
    <source>
        <dbReference type="RuleBase" id="RU369002"/>
    </source>
</evidence>